<dbReference type="InterPro" id="IPR045562">
    <property type="entry name" value="RecG_dom3_C"/>
</dbReference>
<evidence type="ECO:0000256" key="4">
    <source>
        <dbReference type="ARBA" id="ARBA00022806"/>
    </source>
</evidence>
<keyword evidence="5" id="KW-0067">ATP-binding</keyword>
<dbReference type="RefSeq" id="WP_222198549.1">
    <property type="nucleotide sequence ID" value="NZ_JAIMFO010000004.1"/>
</dbReference>
<keyword evidence="3 11" id="KW-0378">Hydrolase</keyword>
<evidence type="ECO:0000259" key="10">
    <source>
        <dbReference type="PROSITE" id="PS51194"/>
    </source>
</evidence>
<accession>A0ABS7MI97</accession>
<dbReference type="InterPro" id="IPR027417">
    <property type="entry name" value="P-loop_NTPase"/>
</dbReference>
<evidence type="ECO:0000313" key="12">
    <source>
        <dbReference type="Proteomes" id="UP000700908"/>
    </source>
</evidence>
<keyword evidence="2" id="KW-0227">DNA damage</keyword>
<dbReference type="EMBL" id="JAIMFO010000004">
    <property type="protein sequence ID" value="MBY4796821.1"/>
    <property type="molecule type" value="Genomic_DNA"/>
</dbReference>
<dbReference type="Gene3D" id="2.40.50.140">
    <property type="entry name" value="Nucleic acid-binding proteins"/>
    <property type="match status" value="1"/>
</dbReference>
<sequence length="721" mass="78465">MAAGFMLPSVARRLACSRYLETDVSRLRYVSGSRARALERLGLNQVRDLLYHIPRRYLDFSATTTIEAAPLASVVSIVAEVDRVIERRPRPRMVVTEVSLFDETGVMKAVFFKQPWLSRQIKSGNRLALMGKLEFAYGFKQMKSPIFERVSDDEHTNHMVPIHPVGEGISVAWMRRIMSEALADAVGIFDPMPAVYRASHQLMSRAQALRAIHFPQSLNSAEQARRRLAYEEVLYLQLGLRMKNEIEFVDPAVRSHRAGEAVQALRRALPFELTYEQEGAVADILHDMADTHHAMSRLLLGDVGTGKTAVATLALGAAKDGQAQACVMAPTSVLAQQYAIGTGPLLDRANISWALLTGATPAQERSEILCDLAAGTLDVLVGTHAVLSEDVVFSDLGLVVIDEQHRFGVGQRAALRAKGPGADLLVMSATPIPRTLALALYGDVDVSRIRKRPCAGAGVATHILDPSNRDLAYGAIRDAIAKKQRAYIICPLVAPGEDATQLDDGFAPGENTEDGAASALVAATAEVERIAQIFPQAHVGLLHGRMSAAEKDQAIDQFRRGVTDILVATTVVEVGVDVPEATVMLIENGERFGLATLHQLRGRIGRGSAPGVCFIISSAADKQTPAYQRLSSLERITDGFELAEIDLRLRHEGEILGYRQSGGVSLRFVDLVEDQDLIEAANYDARQILEDNPDLSAPETLPLRIEVLERFGSLLKEAGGA</sequence>
<dbReference type="PROSITE" id="PS51192">
    <property type="entry name" value="HELICASE_ATP_BIND_1"/>
    <property type="match status" value="1"/>
</dbReference>
<dbReference type="Gene3D" id="3.40.50.300">
    <property type="entry name" value="P-loop containing nucleotide triphosphate hydrolases"/>
    <property type="match status" value="2"/>
</dbReference>
<dbReference type="SUPFAM" id="SSF50249">
    <property type="entry name" value="Nucleic acid-binding proteins"/>
    <property type="match status" value="1"/>
</dbReference>
<evidence type="ECO:0000313" key="11">
    <source>
        <dbReference type="EMBL" id="MBY4796821.1"/>
    </source>
</evidence>
<feature type="domain" description="Helicase ATP-binding" evidence="9">
    <location>
        <begin position="288"/>
        <end position="449"/>
    </location>
</feature>
<proteinExistence type="predicted"/>
<evidence type="ECO:0000256" key="3">
    <source>
        <dbReference type="ARBA" id="ARBA00022801"/>
    </source>
</evidence>
<dbReference type="CDD" id="cd04488">
    <property type="entry name" value="RecG_wedge_OBF"/>
    <property type="match status" value="1"/>
</dbReference>
<dbReference type="Pfam" id="PF00271">
    <property type="entry name" value="Helicase_C"/>
    <property type="match status" value="1"/>
</dbReference>
<dbReference type="Pfam" id="PF00270">
    <property type="entry name" value="DEAD"/>
    <property type="match status" value="1"/>
</dbReference>
<keyword evidence="12" id="KW-1185">Reference proteome</keyword>
<evidence type="ECO:0000256" key="5">
    <source>
        <dbReference type="ARBA" id="ARBA00022840"/>
    </source>
</evidence>
<evidence type="ECO:0000256" key="6">
    <source>
        <dbReference type="ARBA" id="ARBA00023125"/>
    </source>
</evidence>
<dbReference type="InterPro" id="IPR047112">
    <property type="entry name" value="RecG/Mfd"/>
</dbReference>
<keyword evidence="7" id="KW-0234">DNA repair</keyword>
<dbReference type="Proteomes" id="UP000700908">
    <property type="component" value="Unassembled WGS sequence"/>
</dbReference>
<evidence type="ECO:0000256" key="8">
    <source>
        <dbReference type="ARBA" id="ARBA00049819"/>
    </source>
</evidence>
<feature type="domain" description="Helicase C-terminal" evidence="10">
    <location>
        <begin position="501"/>
        <end position="653"/>
    </location>
</feature>
<evidence type="ECO:0000256" key="1">
    <source>
        <dbReference type="ARBA" id="ARBA00022741"/>
    </source>
</evidence>
<dbReference type="Pfam" id="PF19833">
    <property type="entry name" value="RecG_dom3_C"/>
    <property type="match status" value="1"/>
</dbReference>
<dbReference type="SUPFAM" id="SSF52540">
    <property type="entry name" value="P-loop containing nucleoside triphosphate hydrolases"/>
    <property type="match status" value="2"/>
</dbReference>
<dbReference type="InterPro" id="IPR012340">
    <property type="entry name" value="NA-bd_OB-fold"/>
</dbReference>
<dbReference type="PANTHER" id="PTHR47964:SF1">
    <property type="entry name" value="ATP-DEPENDENT DNA HELICASE HOMOLOG RECG, CHLOROPLASTIC"/>
    <property type="match status" value="1"/>
</dbReference>
<name>A0ABS7MI97_9ACTN</name>
<dbReference type="PROSITE" id="PS51194">
    <property type="entry name" value="HELICASE_CTER"/>
    <property type="match status" value="1"/>
</dbReference>
<dbReference type="InterPro" id="IPR033454">
    <property type="entry name" value="RecG_wedge"/>
</dbReference>
<dbReference type="InterPro" id="IPR011545">
    <property type="entry name" value="DEAD/DEAH_box_helicase_dom"/>
</dbReference>
<keyword evidence="4 11" id="KW-0347">Helicase</keyword>
<gene>
    <name evidence="11" type="primary">recG</name>
    <name evidence="11" type="ORF">K6V98_00350</name>
</gene>
<evidence type="ECO:0000256" key="2">
    <source>
        <dbReference type="ARBA" id="ARBA00022763"/>
    </source>
</evidence>
<dbReference type="InterPro" id="IPR001650">
    <property type="entry name" value="Helicase_C-like"/>
</dbReference>
<dbReference type="InterPro" id="IPR014001">
    <property type="entry name" value="Helicase_ATP-bd"/>
</dbReference>
<dbReference type="GO" id="GO:0003678">
    <property type="term" value="F:DNA helicase activity"/>
    <property type="evidence" value="ECO:0007669"/>
    <property type="project" value="UniProtKB-EC"/>
</dbReference>
<dbReference type="GO" id="GO:0016787">
    <property type="term" value="F:hydrolase activity"/>
    <property type="evidence" value="ECO:0007669"/>
    <property type="project" value="UniProtKB-KW"/>
</dbReference>
<dbReference type="PANTHER" id="PTHR47964">
    <property type="entry name" value="ATP-DEPENDENT DNA HELICASE HOMOLOG RECG, CHLOROPLASTIC"/>
    <property type="match status" value="1"/>
</dbReference>
<dbReference type="Pfam" id="PF17191">
    <property type="entry name" value="RecG_wedge"/>
    <property type="match status" value="1"/>
</dbReference>
<protein>
    <recommendedName>
        <fullName evidence="8">Probable DNA 3'-5' helicase RecG</fullName>
    </recommendedName>
</protein>
<dbReference type="SMART" id="SM00487">
    <property type="entry name" value="DEXDc"/>
    <property type="match status" value="1"/>
</dbReference>
<reference evidence="11 12" key="1">
    <citation type="submission" date="2021-08" db="EMBL/GenBank/DDBJ databases">
        <title>Collinsella faecalis sp. nov. isolated from swine faeces.</title>
        <authorList>
            <person name="Oh B.S."/>
            <person name="Lee J.H."/>
        </authorList>
    </citation>
    <scope>NUCLEOTIDE SEQUENCE [LARGE SCALE GENOMIC DNA]</scope>
    <source>
        <strain evidence="11 12">AGMB00827</strain>
    </source>
</reference>
<evidence type="ECO:0000256" key="7">
    <source>
        <dbReference type="ARBA" id="ARBA00023204"/>
    </source>
</evidence>
<comment type="caution">
    <text evidence="11">The sequence shown here is derived from an EMBL/GenBank/DDBJ whole genome shotgun (WGS) entry which is preliminary data.</text>
</comment>
<organism evidence="11 12">
    <name type="scientific">Collinsella ureilytica</name>
    <dbReference type="NCBI Taxonomy" id="2869515"/>
    <lineage>
        <taxon>Bacteria</taxon>
        <taxon>Bacillati</taxon>
        <taxon>Actinomycetota</taxon>
        <taxon>Coriobacteriia</taxon>
        <taxon>Coriobacteriales</taxon>
        <taxon>Coriobacteriaceae</taxon>
        <taxon>Collinsella</taxon>
    </lineage>
</organism>
<dbReference type="NCBIfam" id="NF008168">
    <property type="entry name" value="PRK10917.2-2"/>
    <property type="match status" value="1"/>
</dbReference>
<keyword evidence="6" id="KW-0238">DNA-binding</keyword>
<evidence type="ECO:0000259" key="9">
    <source>
        <dbReference type="PROSITE" id="PS51192"/>
    </source>
</evidence>
<dbReference type="SMART" id="SM00490">
    <property type="entry name" value="HELICc"/>
    <property type="match status" value="1"/>
</dbReference>
<keyword evidence="1" id="KW-0547">Nucleotide-binding</keyword>